<protein>
    <recommendedName>
        <fullName evidence="2 7">Glutamate racemase</fullName>
        <ecNumber evidence="2 7">5.1.1.3</ecNumber>
    </recommendedName>
</protein>
<evidence type="ECO:0000256" key="1">
    <source>
        <dbReference type="ARBA" id="ARBA00001602"/>
    </source>
</evidence>
<comment type="caution">
    <text evidence="9">The sequence shown here is derived from an EMBL/GenBank/DDBJ whole genome shotgun (WGS) entry which is preliminary data.</text>
</comment>
<feature type="region of interest" description="Disordered" evidence="8">
    <location>
        <begin position="283"/>
        <end position="312"/>
    </location>
</feature>
<keyword evidence="3 7" id="KW-0133">Cell shape</keyword>
<keyword evidence="5 7" id="KW-0413">Isomerase</keyword>
<comment type="similarity">
    <text evidence="7">Belongs to the aspartate/glutamate racemases family.</text>
</comment>
<evidence type="ECO:0000256" key="6">
    <source>
        <dbReference type="ARBA" id="ARBA00023316"/>
    </source>
</evidence>
<dbReference type="GO" id="GO:0008881">
    <property type="term" value="F:glutamate racemase activity"/>
    <property type="evidence" value="ECO:0007669"/>
    <property type="project" value="UniProtKB-UniRule"/>
</dbReference>
<evidence type="ECO:0000256" key="2">
    <source>
        <dbReference type="ARBA" id="ARBA00013090"/>
    </source>
</evidence>
<feature type="active site" description="Proton donor/acceptor" evidence="7">
    <location>
        <position position="69"/>
    </location>
</feature>
<reference evidence="9 10" key="1">
    <citation type="submission" date="2020-04" db="EMBL/GenBank/DDBJ databases">
        <title>Rhodospirillaceae bacterium KN72 isolated from deep sea.</title>
        <authorList>
            <person name="Zhang D.-C."/>
        </authorList>
    </citation>
    <scope>NUCLEOTIDE SEQUENCE [LARGE SCALE GENOMIC DNA]</scope>
    <source>
        <strain evidence="9 10">KN72</strain>
    </source>
</reference>
<feature type="binding site" evidence="7">
    <location>
        <begin position="203"/>
        <end position="204"/>
    </location>
    <ligand>
        <name>substrate</name>
    </ligand>
</feature>
<evidence type="ECO:0000313" key="9">
    <source>
        <dbReference type="EMBL" id="NMM44134.1"/>
    </source>
</evidence>
<dbReference type="InterPro" id="IPR001920">
    <property type="entry name" value="Asp/Glu_race"/>
</dbReference>
<feature type="binding site" evidence="7">
    <location>
        <begin position="70"/>
        <end position="71"/>
    </location>
    <ligand>
        <name>substrate</name>
    </ligand>
</feature>
<sequence>MIGVFDSGHGGLTVLRALVDALPQQRFLYLGDHGFAPYGMRSNEEIYQLTRRRVGELISRGCRLVIIACNTACAVALRRLQQEWLPKHAPDCRVLGVFVPMIEALTGQEWHVQGVSAYSPKRPPQTIAVFATRRTVESGAFPAEVKLRARHLKVIQQSCPRLAEAVEEGLDDDLMRRAVARYCDQLLAKAGSAKIDIVVLGCTHYPILEAHFRAALPPDTRLMSQPDIVAKALVQYLGRHPEFRDTGTEHSTVEFLTSGDPQKVREVSSRFFGADLDFRHLSGWAEPKPEPVPVVPPKADETTEGEETSHDA</sequence>
<dbReference type="SUPFAM" id="SSF53681">
    <property type="entry name" value="Aspartate/glutamate racemase"/>
    <property type="match status" value="2"/>
</dbReference>
<dbReference type="Gene3D" id="3.40.50.1860">
    <property type="match status" value="2"/>
</dbReference>
<dbReference type="NCBIfam" id="TIGR00067">
    <property type="entry name" value="glut_race"/>
    <property type="match status" value="1"/>
</dbReference>
<keyword evidence="6 7" id="KW-0961">Cell wall biogenesis/degradation</keyword>
<feature type="active site" description="Proton donor/acceptor" evidence="7">
    <location>
        <position position="202"/>
    </location>
</feature>
<dbReference type="AlphaFoldDB" id="A0A7Y0DYU7"/>
<keyword evidence="10" id="KW-1185">Reference proteome</keyword>
<comment type="catalytic activity">
    <reaction evidence="1 7">
        <text>L-glutamate = D-glutamate</text>
        <dbReference type="Rhea" id="RHEA:12813"/>
        <dbReference type="ChEBI" id="CHEBI:29985"/>
        <dbReference type="ChEBI" id="CHEBI:29986"/>
        <dbReference type="EC" id="5.1.1.3"/>
    </reaction>
</comment>
<dbReference type="GO" id="GO:0071555">
    <property type="term" value="P:cell wall organization"/>
    <property type="evidence" value="ECO:0007669"/>
    <property type="project" value="UniProtKB-KW"/>
</dbReference>
<dbReference type="RefSeq" id="WP_169624438.1">
    <property type="nucleotide sequence ID" value="NZ_JABBNT010000002.1"/>
</dbReference>
<evidence type="ECO:0000256" key="4">
    <source>
        <dbReference type="ARBA" id="ARBA00022984"/>
    </source>
</evidence>
<dbReference type="Pfam" id="PF01177">
    <property type="entry name" value="Asp_Glu_race"/>
    <property type="match status" value="1"/>
</dbReference>
<evidence type="ECO:0000313" key="10">
    <source>
        <dbReference type="Proteomes" id="UP000539372"/>
    </source>
</evidence>
<dbReference type="GO" id="GO:0009252">
    <property type="term" value="P:peptidoglycan biosynthetic process"/>
    <property type="evidence" value="ECO:0007669"/>
    <property type="project" value="UniProtKB-UniRule"/>
</dbReference>
<feature type="binding site" evidence="7">
    <location>
        <begin position="6"/>
        <end position="7"/>
    </location>
    <ligand>
        <name>substrate</name>
    </ligand>
</feature>
<dbReference type="PROSITE" id="PS00924">
    <property type="entry name" value="ASP_GLU_RACEMASE_2"/>
    <property type="match status" value="1"/>
</dbReference>
<dbReference type="EC" id="5.1.1.3" evidence="2 7"/>
<proteinExistence type="inferred from homology"/>
<dbReference type="InterPro" id="IPR015942">
    <property type="entry name" value="Asp/Glu/hydantoin_racemase"/>
</dbReference>
<gene>
    <name evidence="7 9" type="primary">murI</name>
    <name evidence="9" type="ORF">HH303_06580</name>
</gene>
<dbReference type="PANTHER" id="PTHR21198:SF2">
    <property type="entry name" value="GLUTAMATE RACEMASE"/>
    <property type="match status" value="1"/>
</dbReference>
<feature type="binding site" evidence="7">
    <location>
        <begin position="38"/>
        <end position="39"/>
    </location>
    <ligand>
        <name>substrate</name>
    </ligand>
</feature>
<evidence type="ECO:0000256" key="7">
    <source>
        <dbReference type="HAMAP-Rule" id="MF_00258"/>
    </source>
</evidence>
<dbReference type="EMBL" id="JABBNT010000002">
    <property type="protein sequence ID" value="NMM44134.1"/>
    <property type="molecule type" value="Genomic_DNA"/>
</dbReference>
<dbReference type="GO" id="GO:0008360">
    <property type="term" value="P:regulation of cell shape"/>
    <property type="evidence" value="ECO:0007669"/>
    <property type="project" value="UniProtKB-KW"/>
</dbReference>
<dbReference type="InterPro" id="IPR004391">
    <property type="entry name" value="Glu_race"/>
</dbReference>
<dbReference type="HAMAP" id="MF_00258">
    <property type="entry name" value="Glu_racemase"/>
    <property type="match status" value="1"/>
</dbReference>
<comment type="pathway">
    <text evidence="7">Cell wall biogenesis; peptidoglycan biosynthesis.</text>
</comment>
<dbReference type="InterPro" id="IPR033134">
    <property type="entry name" value="Asp/Glu_racemase_AS_2"/>
</dbReference>
<evidence type="ECO:0000256" key="8">
    <source>
        <dbReference type="SAM" id="MobiDB-lite"/>
    </source>
</evidence>
<comment type="function">
    <text evidence="7">Provides the (R)-glutamate required for cell wall biosynthesis.</text>
</comment>
<organism evidence="9 10">
    <name type="scientific">Pacificispira spongiicola</name>
    <dbReference type="NCBI Taxonomy" id="2729598"/>
    <lineage>
        <taxon>Bacteria</taxon>
        <taxon>Pseudomonadati</taxon>
        <taxon>Pseudomonadota</taxon>
        <taxon>Alphaproteobacteria</taxon>
        <taxon>Rhodospirillales</taxon>
        <taxon>Rhodospirillaceae</taxon>
        <taxon>Pacificispira</taxon>
    </lineage>
</organism>
<dbReference type="Proteomes" id="UP000539372">
    <property type="component" value="Unassembled WGS sequence"/>
</dbReference>
<name>A0A7Y0DYU7_9PROT</name>
<evidence type="ECO:0000256" key="5">
    <source>
        <dbReference type="ARBA" id="ARBA00023235"/>
    </source>
</evidence>
<keyword evidence="4 7" id="KW-0573">Peptidoglycan synthesis</keyword>
<evidence type="ECO:0000256" key="3">
    <source>
        <dbReference type="ARBA" id="ARBA00022960"/>
    </source>
</evidence>
<dbReference type="PANTHER" id="PTHR21198">
    <property type="entry name" value="GLUTAMATE RACEMASE"/>
    <property type="match status" value="1"/>
</dbReference>
<accession>A0A7Y0DYU7</accession>
<dbReference type="UniPathway" id="UPA00219"/>